<name>A0AAD7Y055_9FUNG</name>
<dbReference type="PANTHER" id="PTHR33416">
    <property type="entry name" value="NUCLEAR PORE COMPLEX PROTEIN NUP1"/>
    <property type="match status" value="1"/>
</dbReference>
<dbReference type="RefSeq" id="XP_058341680.1">
    <property type="nucleotide sequence ID" value="XM_058487629.1"/>
</dbReference>
<feature type="compositionally biased region" description="Basic and acidic residues" evidence="1">
    <location>
        <begin position="29"/>
        <end position="42"/>
    </location>
</feature>
<protein>
    <recommendedName>
        <fullName evidence="4">Rxt3-domain-containing protein</fullName>
    </recommendedName>
</protein>
<feature type="compositionally biased region" description="Low complexity" evidence="1">
    <location>
        <begin position="134"/>
        <end position="164"/>
    </location>
</feature>
<feature type="compositionally biased region" description="Acidic residues" evidence="1">
    <location>
        <begin position="518"/>
        <end position="527"/>
    </location>
</feature>
<dbReference type="EMBL" id="JARTCD010000037">
    <property type="protein sequence ID" value="KAJ8656767.1"/>
    <property type="molecule type" value="Genomic_DNA"/>
</dbReference>
<dbReference type="PANTHER" id="PTHR33416:SF20">
    <property type="entry name" value="NUCLEAR PORE COMPLEX PROTEIN NUP1"/>
    <property type="match status" value="1"/>
</dbReference>
<accession>A0AAD7Y055</accession>
<sequence>MSEPTLRKHNATESSGEQAHDPTTTTTMTHEEPPLKRTKLEPSDNQQESTTGRSSLEDNNNATTPPKPYNSNEGPGMRMSVSAVLAGNTRDLWHRGSPSTGYARLSPHKTLSPTPPPPPAPPAAAAAVTKDPVNTTSTSDKKAAAPSSSSSSSSSSSTDSNASPKPNSANITSEQLVRALTSSREVLESSSDTSSTPQVLGNALAAVAAATVNRSSTSSSSSSSNTGSSSTAAAAAIGNLAANISTILHANANDADPESARRASGILTNPTALTQVLDQAIRLGTQQQKRKSTHDEEEEGKKTSKGEENKGFQRIVRNEKAWKALEGYQEKRLGSWLYSPELLLPIDSSQLNGLVEILVPARYLSYNNPKVQKRAVWGTDIYTDDSDVVSMIVHCGKYSMPFIEPDLDVHDPVSIALGATLDEPIKSKKTSYPIPDHDLKVTLRVMPALKCYTGTVQHHIGSRSWGGNHDGLSYWVEHVEKLKRGDAQPKGRHGIKANMNRYACERYRTLGFPIKEKEEEEEEEEDQVPVPQIKSAMVRKKKRTVSASPSPPPTPTSQSVSSSSHRRRPFRRAAGRARNRNRV</sequence>
<feature type="region of interest" description="Disordered" evidence="1">
    <location>
        <begin position="284"/>
        <end position="312"/>
    </location>
</feature>
<evidence type="ECO:0000256" key="1">
    <source>
        <dbReference type="SAM" id="MobiDB-lite"/>
    </source>
</evidence>
<feature type="compositionally biased region" description="Polar residues" evidence="1">
    <location>
        <begin position="43"/>
        <end position="73"/>
    </location>
</feature>
<evidence type="ECO:0008006" key="4">
    <source>
        <dbReference type="Google" id="ProtNLM"/>
    </source>
</evidence>
<dbReference type="InterPro" id="IPR013951">
    <property type="entry name" value="Rxt3"/>
</dbReference>
<feature type="region of interest" description="Disordered" evidence="1">
    <location>
        <begin position="517"/>
        <end position="583"/>
    </location>
</feature>
<evidence type="ECO:0000313" key="3">
    <source>
        <dbReference type="Proteomes" id="UP001234581"/>
    </source>
</evidence>
<evidence type="ECO:0000313" key="2">
    <source>
        <dbReference type="EMBL" id="KAJ8656767.1"/>
    </source>
</evidence>
<feature type="compositionally biased region" description="Basic residues" evidence="1">
    <location>
        <begin position="564"/>
        <end position="583"/>
    </location>
</feature>
<comment type="caution">
    <text evidence="2">The sequence shown here is derived from an EMBL/GenBank/DDBJ whole genome shotgun (WGS) entry which is preliminary data.</text>
</comment>
<reference evidence="2 3" key="1">
    <citation type="submission" date="2023-03" db="EMBL/GenBank/DDBJ databases">
        <title>Genome sequence of Lichtheimia ornata CBS 291.66.</title>
        <authorList>
            <person name="Mohabir J.T."/>
            <person name="Shea T.P."/>
            <person name="Kurbessoian T."/>
            <person name="Berby B."/>
            <person name="Fontaine J."/>
            <person name="Livny J."/>
            <person name="Gnirke A."/>
            <person name="Stajich J.E."/>
            <person name="Cuomo C.A."/>
        </authorList>
    </citation>
    <scope>NUCLEOTIDE SEQUENCE [LARGE SCALE GENOMIC DNA]</scope>
    <source>
        <strain evidence="2">CBS 291.66</strain>
    </source>
</reference>
<dbReference type="Pfam" id="PF08642">
    <property type="entry name" value="Rxt3"/>
    <property type="match status" value="1"/>
</dbReference>
<feature type="compositionally biased region" description="Basic and acidic residues" evidence="1">
    <location>
        <begin position="299"/>
        <end position="312"/>
    </location>
</feature>
<organism evidence="2 3">
    <name type="scientific">Lichtheimia ornata</name>
    <dbReference type="NCBI Taxonomy" id="688661"/>
    <lineage>
        <taxon>Eukaryota</taxon>
        <taxon>Fungi</taxon>
        <taxon>Fungi incertae sedis</taxon>
        <taxon>Mucoromycota</taxon>
        <taxon>Mucoromycotina</taxon>
        <taxon>Mucoromycetes</taxon>
        <taxon>Mucorales</taxon>
        <taxon>Lichtheimiaceae</taxon>
        <taxon>Lichtheimia</taxon>
    </lineage>
</organism>
<feature type="compositionally biased region" description="Pro residues" evidence="1">
    <location>
        <begin position="113"/>
        <end position="122"/>
    </location>
</feature>
<proteinExistence type="predicted"/>
<dbReference type="GeneID" id="83215023"/>
<dbReference type="Proteomes" id="UP001234581">
    <property type="component" value="Unassembled WGS sequence"/>
</dbReference>
<feature type="region of interest" description="Disordered" evidence="1">
    <location>
        <begin position="1"/>
        <end position="172"/>
    </location>
</feature>
<keyword evidence="3" id="KW-1185">Reference proteome</keyword>
<dbReference type="AlphaFoldDB" id="A0AAD7Y055"/>
<gene>
    <name evidence="2" type="ORF">O0I10_007615</name>
</gene>